<proteinExistence type="predicted"/>
<evidence type="ECO:0000313" key="2">
    <source>
        <dbReference type="EMBL" id="OLQ05163.1"/>
    </source>
</evidence>
<feature type="region of interest" description="Disordered" evidence="1">
    <location>
        <begin position="1"/>
        <end position="25"/>
    </location>
</feature>
<dbReference type="AlphaFoldDB" id="A0A1Q9ECK9"/>
<accession>A0A1Q9ECK9</accession>
<dbReference type="EMBL" id="LSRX01000193">
    <property type="protein sequence ID" value="OLQ05163.1"/>
    <property type="molecule type" value="Genomic_DNA"/>
</dbReference>
<reference evidence="2 3" key="1">
    <citation type="submission" date="2016-02" db="EMBL/GenBank/DDBJ databases">
        <title>Genome analysis of coral dinoflagellate symbionts highlights evolutionary adaptations to a symbiotic lifestyle.</title>
        <authorList>
            <person name="Aranda M."/>
            <person name="Li Y."/>
            <person name="Liew Y.J."/>
            <person name="Baumgarten S."/>
            <person name="Simakov O."/>
            <person name="Wilson M."/>
            <person name="Piel J."/>
            <person name="Ashoor H."/>
            <person name="Bougouffa S."/>
            <person name="Bajic V.B."/>
            <person name="Ryu T."/>
            <person name="Ravasi T."/>
            <person name="Bayer T."/>
            <person name="Micklem G."/>
            <person name="Kim H."/>
            <person name="Bhak J."/>
            <person name="Lajeunesse T.C."/>
            <person name="Voolstra C.R."/>
        </authorList>
    </citation>
    <scope>NUCLEOTIDE SEQUENCE [LARGE SCALE GENOMIC DNA]</scope>
    <source>
        <strain evidence="2 3">CCMP2467</strain>
    </source>
</reference>
<evidence type="ECO:0000256" key="1">
    <source>
        <dbReference type="SAM" id="MobiDB-lite"/>
    </source>
</evidence>
<keyword evidence="3" id="KW-1185">Reference proteome</keyword>
<gene>
    <name evidence="2" type="ORF">AK812_SmicGene11690</name>
</gene>
<evidence type="ECO:0000313" key="3">
    <source>
        <dbReference type="Proteomes" id="UP000186817"/>
    </source>
</evidence>
<comment type="caution">
    <text evidence="2">The sequence shown here is derived from an EMBL/GenBank/DDBJ whole genome shotgun (WGS) entry which is preliminary data.</text>
</comment>
<dbReference type="OrthoDB" id="442207at2759"/>
<protein>
    <submittedName>
        <fullName evidence="2">Uncharacterized protein</fullName>
    </submittedName>
</protein>
<name>A0A1Q9ECK9_SYMMI</name>
<organism evidence="2 3">
    <name type="scientific">Symbiodinium microadriaticum</name>
    <name type="common">Dinoflagellate</name>
    <name type="synonym">Zooxanthella microadriatica</name>
    <dbReference type="NCBI Taxonomy" id="2951"/>
    <lineage>
        <taxon>Eukaryota</taxon>
        <taxon>Sar</taxon>
        <taxon>Alveolata</taxon>
        <taxon>Dinophyceae</taxon>
        <taxon>Suessiales</taxon>
        <taxon>Symbiodiniaceae</taxon>
        <taxon>Symbiodinium</taxon>
    </lineage>
</organism>
<dbReference type="Proteomes" id="UP000186817">
    <property type="component" value="Unassembled WGS sequence"/>
</dbReference>
<sequence>MRPAAKVCGMLAQSRKSQPERPAASCSQRMVRSPGTSFLINFLKTMMGDEFPRTYSEDDFARWYSTLQPPKPTIVGEALPAGAPTMASKYGVFGAKALTRGVPGDENYTPAACIDAETRPASPCEATGECQDLQDLATRYEDGMRIARALELNAINAMQVAQVLLKRVDKAAVNLTRMPELSHFSAGEPNGPGGEPWPLEDQLTLTVRGPLVHGDHGVQETDIDEDYLIRWMARNDSEHRTVEYLQRAEGNRPLQLIENLGRVPIFDPLPSPTPNKEYLPTTNPTMLDPMAQMTMLQQQLPAVAVLASASFVLCDAPAHRHRQQQFRDFLL</sequence>